<keyword evidence="2" id="KW-1185">Reference proteome</keyword>
<evidence type="ECO:0000313" key="2">
    <source>
        <dbReference type="Proteomes" id="UP000625316"/>
    </source>
</evidence>
<dbReference type="RefSeq" id="WP_264324302.1">
    <property type="nucleotide sequence ID" value="NZ_JADEXQ010000017.1"/>
</dbReference>
<accession>A0A928VN64</accession>
<dbReference type="Proteomes" id="UP000625316">
    <property type="component" value="Unassembled WGS sequence"/>
</dbReference>
<organism evidence="1 2">
    <name type="scientific">Romeriopsis navalis LEGE 11480</name>
    <dbReference type="NCBI Taxonomy" id="2777977"/>
    <lineage>
        <taxon>Bacteria</taxon>
        <taxon>Bacillati</taxon>
        <taxon>Cyanobacteriota</taxon>
        <taxon>Cyanophyceae</taxon>
        <taxon>Leptolyngbyales</taxon>
        <taxon>Leptolyngbyaceae</taxon>
        <taxon>Romeriopsis</taxon>
        <taxon>Romeriopsis navalis</taxon>
    </lineage>
</organism>
<evidence type="ECO:0000313" key="1">
    <source>
        <dbReference type="EMBL" id="MBE9029482.1"/>
    </source>
</evidence>
<name>A0A928VN64_9CYAN</name>
<protein>
    <submittedName>
        <fullName evidence="1">Uncharacterized protein</fullName>
    </submittedName>
</protein>
<dbReference type="Gene3D" id="2.60.120.380">
    <property type="match status" value="1"/>
</dbReference>
<comment type="caution">
    <text evidence="1">The sequence shown here is derived from an EMBL/GenBank/DDBJ whole genome shotgun (WGS) entry which is preliminary data.</text>
</comment>
<sequence length="67" mass="7125">MRASAGQILKVGIDGNANISLRHPDGNPVKDASGVKGRQFQLPKSGDYMIDVNSADPTAFELNVDVK</sequence>
<proteinExistence type="predicted"/>
<dbReference type="EMBL" id="JADEXQ010000017">
    <property type="protein sequence ID" value="MBE9029482.1"/>
    <property type="molecule type" value="Genomic_DNA"/>
</dbReference>
<gene>
    <name evidence="1" type="ORF">IQ266_06860</name>
</gene>
<reference evidence="1" key="1">
    <citation type="submission" date="2020-10" db="EMBL/GenBank/DDBJ databases">
        <authorList>
            <person name="Castelo-Branco R."/>
            <person name="Eusebio N."/>
            <person name="Adriana R."/>
            <person name="Vieira A."/>
            <person name="Brugerolle De Fraissinette N."/>
            <person name="Rezende De Castro R."/>
            <person name="Schneider M.P."/>
            <person name="Vasconcelos V."/>
            <person name="Leao P.N."/>
        </authorList>
    </citation>
    <scope>NUCLEOTIDE SEQUENCE</scope>
    <source>
        <strain evidence="1">LEGE 11480</strain>
    </source>
</reference>
<dbReference type="AlphaFoldDB" id="A0A928VN64"/>